<dbReference type="SUPFAM" id="SSF160272">
    <property type="entry name" value="Shew3726-like"/>
    <property type="match status" value="1"/>
</dbReference>
<dbReference type="AlphaFoldDB" id="A0A561QC32"/>
<protein>
    <submittedName>
        <fullName evidence="1">Uncharacterized protein DUF1488</fullName>
    </submittedName>
</protein>
<dbReference type="Proteomes" id="UP000320653">
    <property type="component" value="Unassembled WGS sequence"/>
</dbReference>
<dbReference type="OrthoDB" id="7360668at2"/>
<proteinExistence type="predicted"/>
<sequence>MGISFPNDARSFDDKNRCVRFSGYDGMFEVKFYLATDVLACRKAHRYASESDYLTSFDALRPRIIKVATNAYLKAQSSSISLSLQDFS</sequence>
<dbReference type="EMBL" id="VIWP01000010">
    <property type="protein sequence ID" value="TWF47851.1"/>
    <property type="molecule type" value="Genomic_DNA"/>
</dbReference>
<name>A0A561QC32_9HYPH</name>
<comment type="caution">
    <text evidence="1">The sequence shown here is derived from an EMBL/GenBank/DDBJ whole genome shotgun (WGS) entry which is preliminary data.</text>
</comment>
<evidence type="ECO:0000313" key="2">
    <source>
        <dbReference type="Proteomes" id="UP000320653"/>
    </source>
</evidence>
<dbReference type="Pfam" id="PF07369">
    <property type="entry name" value="DUF1488"/>
    <property type="match status" value="1"/>
</dbReference>
<reference evidence="1 2" key="1">
    <citation type="submission" date="2019-06" db="EMBL/GenBank/DDBJ databases">
        <title>Sorghum-associated microbial communities from plants grown in Nebraska, USA.</title>
        <authorList>
            <person name="Schachtman D."/>
        </authorList>
    </citation>
    <scope>NUCLEOTIDE SEQUENCE [LARGE SCALE GENOMIC DNA]</scope>
    <source>
        <strain evidence="1 2">1225</strain>
    </source>
</reference>
<gene>
    <name evidence="1" type="ORF">FHW37_110148</name>
</gene>
<dbReference type="InterPro" id="IPR009962">
    <property type="entry name" value="DUF1488"/>
</dbReference>
<dbReference type="InterPro" id="IPR036692">
    <property type="entry name" value="Shew3726-like_sf"/>
</dbReference>
<accession>A0A561QC32</accession>
<dbReference type="RefSeq" id="WP_145642155.1">
    <property type="nucleotide sequence ID" value="NZ_VIWP01000010.1"/>
</dbReference>
<keyword evidence="2" id="KW-1185">Reference proteome</keyword>
<organism evidence="1 2">
    <name type="scientific">Neorhizobium alkalisoli</name>
    <dbReference type="NCBI Taxonomy" id="528178"/>
    <lineage>
        <taxon>Bacteria</taxon>
        <taxon>Pseudomonadati</taxon>
        <taxon>Pseudomonadota</taxon>
        <taxon>Alphaproteobacteria</taxon>
        <taxon>Hyphomicrobiales</taxon>
        <taxon>Rhizobiaceae</taxon>
        <taxon>Rhizobium/Agrobacterium group</taxon>
        <taxon>Neorhizobium</taxon>
    </lineage>
</organism>
<evidence type="ECO:0000313" key="1">
    <source>
        <dbReference type="EMBL" id="TWF47851.1"/>
    </source>
</evidence>